<evidence type="ECO:0000313" key="1">
    <source>
        <dbReference type="EMBL" id="KAI8038898.1"/>
    </source>
</evidence>
<dbReference type="EMBL" id="JAMKOV010000007">
    <property type="protein sequence ID" value="KAI8038898.1"/>
    <property type="molecule type" value="Genomic_DNA"/>
</dbReference>
<dbReference type="Proteomes" id="UP001059596">
    <property type="component" value="Unassembled WGS sequence"/>
</dbReference>
<name>A0A9P9YKY7_9MUSC</name>
<gene>
    <name evidence="1" type="ORF">M5D96_008816</name>
</gene>
<dbReference type="OrthoDB" id="7882855at2759"/>
<keyword evidence="2" id="KW-1185">Reference proteome</keyword>
<reference evidence="1" key="1">
    <citation type="journal article" date="2023" name="Genome Biol. Evol.">
        <title>Long-read-based Genome Assembly of Drosophila gunungcola Reveals Fewer Chemosensory Genes in Flower-breeding Species.</title>
        <authorList>
            <person name="Negi A."/>
            <person name="Liao B.Y."/>
            <person name="Yeh S.D."/>
        </authorList>
    </citation>
    <scope>NUCLEOTIDE SEQUENCE</scope>
    <source>
        <strain evidence="1">Sukarami</strain>
    </source>
</reference>
<proteinExistence type="predicted"/>
<organism evidence="1 2">
    <name type="scientific">Drosophila gunungcola</name>
    <name type="common">fruit fly</name>
    <dbReference type="NCBI Taxonomy" id="103775"/>
    <lineage>
        <taxon>Eukaryota</taxon>
        <taxon>Metazoa</taxon>
        <taxon>Ecdysozoa</taxon>
        <taxon>Arthropoda</taxon>
        <taxon>Hexapoda</taxon>
        <taxon>Insecta</taxon>
        <taxon>Pterygota</taxon>
        <taxon>Neoptera</taxon>
        <taxon>Endopterygota</taxon>
        <taxon>Diptera</taxon>
        <taxon>Brachycera</taxon>
        <taxon>Muscomorpha</taxon>
        <taxon>Ephydroidea</taxon>
        <taxon>Drosophilidae</taxon>
        <taxon>Drosophila</taxon>
        <taxon>Sophophora</taxon>
    </lineage>
</organism>
<evidence type="ECO:0000313" key="2">
    <source>
        <dbReference type="Proteomes" id="UP001059596"/>
    </source>
</evidence>
<dbReference type="AlphaFoldDB" id="A0A9P9YKY7"/>
<protein>
    <submittedName>
        <fullName evidence="1">Uncharacterized protein</fullName>
    </submittedName>
</protein>
<comment type="caution">
    <text evidence="1">The sequence shown here is derived from an EMBL/GenBank/DDBJ whole genome shotgun (WGS) entry which is preliminary data.</text>
</comment>
<sequence length="200" mass="22967">MNSDDSVDFTELISCKSRCEELALPNVQHIKDIREFMSDPENFNGDIDDLTERLTAKAEQCHNVLEILKGRLQIKTLALKKIKEDILQLSLEVKKPKADNRFAMNGEKVRILFLDETEAHEYEALEALDRYSIKMSSLFSEILALDSDVDCVTYLEGVSRINIDYVKDWYKSETQDKNEMGDGPTTNKNSFEALLAKFLF</sequence>
<accession>A0A9P9YKY7</accession>